<accession>A3LP31</accession>
<reference evidence="7 8" key="1">
    <citation type="journal article" date="2007" name="Nat. Biotechnol.">
        <title>Genome sequence of the lignocellulose-bioconverting and xylose-fermenting yeast Pichia stipitis.</title>
        <authorList>
            <person name="Jeffries T.W."/>
            <person name="Grigoriev I.V."/>
            <person name="Grimwood J."/>
            <person name="Laplaza J.M."/>
            <person name="Aerts A."/>
            <person name="Salamov A."/>
            <person name="Schmutz J."/>
            <person name="Lindquist E."/>
            <person name="Dehal P."/>
            <person name="Shapiro H."/>
            <person name="Jin Y.S."/>
            <person name="Passoth V."/>
            <person name="Richardson P.M."/>
        </authorList>
    </citation>
    <scope>NUCLEOTIDE SEQUENCE [LARGE SCALE GENOMIC DNA]</scope>
    <source>
        <strain evidence="8">ATCC 58785 / CBS 6054 / NBRC 10063 / NRRL Y-11545</strain>
    </source>
</reference>
<dbReference type="EMBL" id="CP000496">
    <property type="protein sequence ID" value="ABN64978.2"/>
    <property type="molecule type" value="Genomic_DNA"/>
</dbReference>
<organism evidence="7 8">
    <name type="scientific">Scheffersomyces stipitis (strain ATCC 58785 / CBS 6054 / NBRC 10063 / NRRL Y-11545)</name>
    <name type="common">Yeast</name>
    <name type="synonym">Pichia stipitis</name>
    <dbReference type="NCBI Taxonomy" id="322104"/>
    <lineage>
        <taxon>Eukaryota</taxon>
        <taxon>Fungi</taxon>
        <taxon>Dikarya</taxon>
        <taxon>Ascomycota</taxon>
        <taxon>Saccharomycotina</taxon>
        <taxon>Pichiomycetes</taxon>
        <taxon>Debaryomycetaceae</taxon>
        <taxon>Scheffersomyces</taxon>
    </lineage>
</organism>
<feature type="region of interest" description="Disordered" evidence="6">
    <location>
        <begin position="134"/>
        <end position="157"/>
    </location>
</feature>
<gene>
    <name evidence="7" type="primary">SWD1</name>
    <name evidence="7" type="ORF">PICST_81347</name>
</gene>
<dbReference type="Proteomes" id="UP000002258">
    <property type="component" value="Chromosome 2"/>
</dbReference>
<dbReference type="RefSeq" id="XP_001383007.2">
    <property type="nucleotide sequence ID" value="XM_001382970.1"/>
</dbReference>
<dbReference type="FunCoup" id="A3LP31">
    <property type="interactions" value="967"/>
</dbReference>
<dbReference type="STRING" id="322104.A3LP31"/>
<evidence type="ECO:0000256" key="6">
    <source>
        <dbReference type="SAM" id="MobiDB-lite"/>
    </source>
</evidence>
<dbReference type="OMA" id="DYEDDIM"/>
<name>A3LP31_PICST</name>
<evidence type="ECO:0000313" key="8">
    <source>
        <dbReference type="Proteomes" id="UP000002258"/>
    </source>
</evidence>
<evidence type="ECO:0000313" key="7">
    <source>
        <dbReference type="EMBL" id="ABN64978.2"/>
    </source>
</evidence>
<dbReference type="InterPro" id="IPR015943">
    <property type="entry name" value="WD40/YVTN_repeat-like_dom_sf"/>
</dbReference>
<dbReference type="OrthoDB" id="196858at2759"/>
<evidence type="ECO:0000256" key="2">
    <source>
        <dbReference type="ARBA" id="ARBA00022574"/>
    </source>
</evidence>
<keyword evidence="4" id="KW-0539">Nucleus</keyword>
<keyword evidence="3" id="KW-0677">Repeat</keyword>
<dbReference type="InterPro" id="IPR037850">
    <property type="entry name" value="RBBP5/Swd1"/>
</dbReference>
<proteinExistence type="predicted"/>
<dbReference type="PANTHER" id="PTHR44040">
    <property type="entry name" value="RETINOBLASTOMA-BINDING PROTEIN 5"/>
    <property type="match status" value="1"/>
</dbReference>
<feature type="repeat" description="WD" evidence="5">
    <location>
        <begin position="66"/>
        <end position="107"/>
    </location>
</feature>
<evidence type="ECO:0000256" key="3">
    <source>
        <dbReference type="ARBA" id="ARBA00022737"/>
    </source>
</evidence>
<evidence type="ECO:0000256" key="1">
    <source>
        <dbReference type="ARBA" id="ARBA00004123"/>
    </source>
</evidence>
<dbReference type="GO" id="GO:0048188">
    <property type="term" value="C:Set1C/COMPASS complex"/>
    <property type="evidence" value="ECO:0007669"/>
    <property type="project" value="InterPro"/>
</dbReference>
<evidence type="ECO:0000256" key="5">
    <source>
        <dbReference type="PROSITE-ProRule" id="PRU00221"/>
    </source>
</evidence>
<dbReference type="SUPFAM" id="SSF50978">
    <property type="entry name" value="WD40 repeat-like"/>
    <property type="match status" value="1"/>
</dbReference>
<comment type="subcellular location">
    <subcellularLocation>
        <location evidence="1">Nucleus</location>
    </subcellularLocation>
</comment>
<dbReference type="eggNOG" id="KOG1273">
    <property type="taxonomic scope" value="Eukaryota"/>
</dbReference>
<dbReference type="InterPro" id="IPR019775">
    <property type="entry name" value="WD40_repeat_CS"/>
</dbReference>
<sequence length="416" mass="47020">MNLALQDPFAVAKEYPDTLANTLHYGHSVVIQFNQKGDYLASGLSDGSILVYDLTSNGGVVAHLHENSHIRPVTSISWSRCGRYILSSSQDWSCKLWDLSKVNRDEVDVELDDMSAVIRTVKFDGPIWSASMHPEDPFNEEDMASTAAVSEDEPRKKKKAEKHVTLVTTFTPNDGSYIFTGTSKGWLNVHSTQTLQLVHSVKMANANIKNLVISPNGRKLAINSSDRIVRQISLPDLINVANPDEWDFEIDHKYQDVVNRLQWNSVAFNHNAEFLVASSYGQSSHDLYIWETSLGSLIKILEGSNEELIDVKWNYSRCTIGSTGLDSGMIYLWSVQFPQKWSALAPDFVEIEENIEYDEKEDEFDIIDEVALNKKRLEEEDMVVDVITRENVDARGFDTMQQSFVIPINYEKTVLG</sequence>
<dbReference type="HOGENOM" id="CLU_032142_0_0_1"/>
<dbReference type="PROSITE" id="PS50294">
    <property type="entry name" value="WD_REPEATS_REGION"/>
    <property type="match status" value="1"/>
</dbReference>
<dbReference type="InterPro" id="IPR001680">
    <property type="entry name" value="WD40_rpt"/>
</dbReference>
<dbReference type="KEGG" id="pic:PICST_81347"/>
<dbReference type="SMART" id="SM00320">
    <property type="entry name" value="WD40"/>
    <property type="match status" value="6"/>
</dbReference>
<protein>
    <submittedName>
        <fullName evidence="7">Chromatin binding protein</fullName>
    </submittedName>
</protein>
<keyword evidence="2 5" id="KW-0853">WD repeat</keyword>
<dbReference type="GeneID" id="4837089"/>
<dbReference type="InterPro" id="IPR036322">
    <property type="entry name" value="WD40_repeat_dom_sf"/>
</dbReference>
<dbReference type="Pfam" id="PF00400">
    <property type="entry name" value="WD40"/>
    <property type="match status" value="2"/>
</dbReference>
<dbReference type="AlphaFoldDB" id="A3LP31"/>
<evidence type="ECO:0000256" key="4">
    <source>
        <dbReference type="ARBA" id="ARBA00023242"/>
    </source>
</evidence>
<keyword evidence="8" id="KW-1185">Reference proteome</keyword>
<dbReference type="InParanoid" id="A3LP31"/>
<dbReference type="Gene3D" id="2.130.10.10">
    <property type="entry name" value="YVTN repeat-like/Quinoprotein amine dehydrogenase"/>
    <property type="match status" value="3"/>
</dbReference>
<dbReference type="PROSITE" id="PS50082">
    <property type="entry name" value="WD_REPEATS_2"/>
    <property type="match status" value="1"/>
</dbReference>
<dbReference type="PANTHER" id="PTHR44040:SF1">
    <property type="entry name" value="RETINOBLASTOMA-BINDING PROTEIN 5"/>
    <property type="match status" value="1"/>
</dbReference>
<dbReference type="PROSITE" id="PS00678">
    <property type="entry name" value="WD_REPEATS_1"/>
    <property type="match status" value="1"/>
</dbReference>